<accession>H8L2Z8</accession>
<sequence>MQATSTSSTVPRIVIVGGGAGGLALATQLGRDLGRPGRAEIILADMDAAYVWKPMLHTVAAGTYDAGIQQTAYLAQAANRHFHFMPGRMTALDRTSRRITLAPVTDINGQVSLPEREVGYDYLVLAVGSRANDFGTPGVQAHCDFIEGRREARVFNSKLRLELLRAIHSSETGGLAIIGGGATGVQLAAEVSHMLELIDGYGVPDAHAHFKLYLIEMQDHILAGFPDNVVQQATEQLAKVGVEVMTGAQVASVDAEGVSLKDGRQLPARIKVWAAGVKAPEFLHGIDGLESMRNGRLVINTQLQTRRDDRIYAIGDCAALTFPGETMPLPTTAQVANQQAKYLAEALPRRLAGQASPPFEYHDMGKIVSLSDYNAFGVLGNYGFFKRGFIKGRFAQLGHLFLYRRFQVDLYGWWRTGLRIIADRINRLSQPKVRLD</sequence>
<dbReference type="GO" id="GO:0019646">
    <property type="term" value="P:aerobic electron transport chain"/>
    <property type="evidence" value="ECO:0007669"/>
    <property type="project" value="TreeGrafter"/>
</dbReference>
<evidence type="ECO:0000313" key="8">
    <source>
        <dbReference type="Proteomes" id="UP000005234"/>
    </source>
</evidence>
<keyword evidence="3" id="KW-0285">Flavoprotein</keyword>
<dbReference type="InterPro" id="IPR036188">
    <property type="entry name" value="FAD/NAD-bd_sf"/>
</dbReference>
<dbReference type="PRINTS" id="PR00368">
    <property type="entry name" value="FADPNR"/>
</dbReference>
<evidence type="ECO:0000313" key="7">
    <source>
        <dbReference type="EMBL" id="AFC87347.1"/>
    </source>
</evidence>
<dbReference type="InterPro" id="IPR023753">
    <property type="entry name" value="FAD/NAD-binding_dom"/>
</dbReference>
<dbReference type="Gene3D" id="3.50.50.100">
    <property type="match status" value="1"/>
</dbReference>
<dbReference type="AlphaFoldDB" id="H8L2Z8"/>
<keyword evidence="4" id="KW-0274">FAD</keyword>
<evidence type="ECO:0000256" key="1">
    <source>
        <dbReference type="ARBA" id="ARBA00001974"/>
    </source>
</evidence>
<dbReference type="HOGENOM" id="CLU_021377_7_0_6"/>
<dbReference type="PANTHER" id="PTHR42913">
    <property type="entry name" value="APOPTOSIS-INDUCING FACTOR 1"/>
    <property type="match status" value="1"/>
</dbReference>
<dbReference type="Proteomes" id="UP000005234">
    <property type="component" value="Chromosome"/>
</dbReference>
<dbReference type="InterPro" id="IPR051169">
    <property type="entry name" value="NADH-Q_oxidoreductase"/>
</dbReference>
<dbReference type="OrthoDB" id="9781621at2"/>
<organism evidence="7 8">
    <name type="scientific">Frateuria aurantia (strain ATCC 33424 / DSM 6220 / KCTC 2777 / LMG 1558 / NBRC 3245 / NCIMB 13370)</name>
    <name type="common">Acetobacter aurantius</name>
    <dbReference type="NCBI Taxonomy" id="767434"/>
    <lineage>
        <taxon>Bacteria</taxon>
        <taxon>Pseudomonadati</taxon>
        <taxon>Pseudomonadota</taxon>
        <taxon>Gammaproteobacteria</taxon>
        <taxon>Lysobacterales</taxon>
        <taxon>Rhodanobacteraceae</taxon>
        <taxon>Frateuria</taxon>
    </lineage>
</organism>
<reference evidence="7" key="1">
    <citation type="submission" date="2012-02" db="EMBL/GenBank/DDBJ databases">
        <title>The complete genome of Frateuria aurantia DSM 6220.</title>
        <authorList>
            <consortium name="US DOE Joint Genome Institute (JGI-PGF)"/>
            <person name="Lucas S."/>
            <person name="Copeland A."/>
            <person name="Lapidus A."/>
            <person name="Glavina del Rio T."/>
            <person name="Dalin E."/>
            <person name="Tice H."/>
            <person name="Bruce D."/>
            <person name="Goodwin L."/>
            <person name="Pitluck S."/>
            <person name="Peters L."/>
            <person name="Ovchinnikova G."/>
            <person name="Teshima H."/>
            <person name="Kyrpides N."/>
            <person name="Mavromatis K."/>
            <person name="Ivanova N."/>
            <person name="Brettin T."/>
            <person name="Detter J.C."/>
            <person name="Han C."/>
            <person name="Larimer F."/>
            <person name="Land M."/>
            <person name="Hauser L."/>
            <person name="Markowitz V."/>
            <person name="Cheng J.-F."/>
            <person name="Hugenholtz P."/>
            <person name="Woyke T."/>
            <person name="Wu D."/>
            <person name="Brambilla E."/>
            <person name="Klenk H.-P."/>
            <person name="Eisen J.A."/>
        </authorList>
    </citation>
    <scope>NUCLEOTIDE SEQUENCE</scope>
    <source>
        <strain evidence="7">DSM 6220</strain>
    </source>
</reference>
<name>H8L2Z8_FRAAD</name>
<dbReference type="STRING" id="767434.Fraau_3019"/>
<keyword evidence="5" id="KW-0560">Oxidoreductase</keyword>
<dbReference type="eggNOG" id="COG1252">
    <property type="taxonomic scope" value="Bacteria"/>
</dbReference>
<evidence type="ECO:0000259" key="6">
    <source>
        <dbReference type="Pfam" id="PF07992"/>
    </source>
</evidence>
<dbReference type="PANTHER" id="PTHR42913:SF3">
    <property type="entry name" value="64 KDA MITOCHONDRIAL NADH DEHYDROGENASE (EUROFUNG)"/>
    <property type="match status" value="1"/>
</dbReference>
<proteinExistence type="inferred from homology"/>
<keyword evidence="8" id="KW-1185">Reference proteome</keyword>
<protein>
    <submittedName>
        <fullName evidence="7">NADH dehydrogenase, FAD-containing subunit</fullName>
    </submittedName>
</protein>
<dbReference type="SUPFAM" id="SSF51905">
    <property type="entry name" value="FAD/NAD(P)-binding domain"/>
    <property type="match status" value="1"/>
</dbReference>
<dbReference type="RefSeq" id="WP_014404350.1">
    <property type="nucleotide sequence ID" value="NC_017033.1"/>
</dbReference>
<dbReference type="GO" id="GO:0003955">
    <property type="term" value="F:NAD(P)H dehydrogenase (quinone) activity"/>
    <property type="evidence" value="ECO:0007669"/>
    <property type="project" value="TreeGrafter"/>
</dbReference>
<feature type="domain" description="FAD/NAD(P)-binding" evidence="6">
    <location>
        <begin position="12"/>
        <end position="340"/>
    </location>
</feature>
<evidence type="ECO:0000256" key="2">
    <source>
        <dbReference type="ARBA" id="ARBA00005272"/>
    </source>
</evidence>
<evidence type="ECO:0000256" key="4">
    <source>
        <dbReference type="ARBA" id="ARBA00022827"/>
    </source>
</evidence>
<gene>
    <name evidence="7" type="ordered locus">Fraau_3019</name>
</gene>
<dbReference type="EMBL" id="CP003350">
    <property type="protein sequence ID" value="AFC87347.1"/>
    <property type="molecule type" value="Genomic_DNA"/>
</dbReference>
<comment type="similarity">
    <text evidence="2">Belongs to the NADH dehydrogenase family.</text>
</comment>
<evidence type="ECO:0000256" key="3">
    <source>
        <dbReference type="ARBA" id="ARBA00022630"/>
    </source>
</evidence>
<dbReference type="Pfam" id="PF07992">
    <property type="entry name" value="Pyr_redox_2"/>
    <property type="match status" value="1"/>
</dbReference>
<evidence type="ECO:0000256" key="5">
    <source>
        <dbReference type="ARBA" id="ARBA00023002"/>
    </source>
</evidence>
<comment type="cofactor">
    <cofactor evidence="1">
        <name>FAD</name>
        <dbReference type="ChEBI" id="CHEBI:57692"/>
    </cofactor>
</comment>
<dbReference type="PRINTS" id="PR00411">
    <property type="entry name" value="PNDRDTASEI"/>
</dbReference>
<dbReference type="KEGG" id="fau:Fraau_3019"/>